<name>B3QX59_CHLT3</name>
<dbReference type="OrthoDB" id="9783713at2"/>
<evidence type="ECO:0000256" key="7">
    <source>
        <dbReference type="ARBA" id="ARBA00022840"/>
    </source>
</evidence>
<feature type="domain" description="Response regulatory" evidence="11">
    <location>
        <begin position="678"/>
        <end position="795"/>
    </location>
</feature>
<organism evidence="12 13">
    <name type="scientific">Chloroherpeton thalassium (strain ATCC 35110 / GB-78)</name>
    <dbReference type="NCBI Taxonomy" id="517418"/>
    <lineage>
        <taxon>Bacteria</taxon>
        <taxon>Pseudomonadati</taxon>
        <taxon>Chlorobiota</taxon>
        <taxon>Chlorobiia</taxon>
        <taxon>Chlorobiales</taxon>
        <taxon>Chloroherpetonaceae</taxon>
        <taxon>Chloroherpeton</taxon>
    </lineage>
</organism>
<dbReference type="Gene3D" id="3.30.450.20">
    <property type="entry name" value="PAS domain"/>
    <property type="match status" value="2"/>
</dbReference>
<keyword evidence="7" id="KW-0067">ATP-binding</keyword>
<evidence type="ECO:0000313" key="12">
    <source>
        <dbReference type="EMBL" id="ACF14869.1"/>
    </source>
</evidence>
<keyword evidence="5" id="KW-0547">Nucleotide-binding</keyword>
<dbReference type="GO" id="GO:0000155">
    <property type="term" value="F:phosphorelay sensor kinase activity"/>
    <property type="evidence" value="ECO:0007669"/>
    <property type="project" value="InterPro"/>
</dbReference>
<evidence type="ECO:0000256" key="1">
    <source>
        <dbReference type="ARBA" id="ARBA00000085"/>
    </source>
</evidence>
<dbReference type="AlphaFoldDB" id="B3QX59"/>
<dbReference type="PANTHER" id="PTHR43065">
    <property type="entry name" value="SENSOR HISTIDINE KINASE"/>
    <property type="match status" value="1"/>
</dbReference>
<proteinExistence type="predicted"/>
<dbReference type="CDD" id="cd00075">
    <property type="entry name" value="HATPase"/>
    <property type="match status" value="1"/>
</dbReference>
<accession>B3QX59</accession>
<feature type="domain" description="Response regulatory" evidence="11">
    <location>
        <begin position="6"/>
        <end position="123"/>
    </location>
</feature>
<sequence>MPKLVKILLLDHHAETEKALQQILAANGHQTISLIRVDSFSELKFQLGCFQPDLIISDYQIAGFTAIEVLDYLKHNKILIPFVIFTNPASEEIAASCIKAGASEYILKSNISSLPARISPYINCASDFAEPICFHAQEHPLHAHAKDDMPTLSSLLPEDAYHHLCDLLTSQSQNIIFIFELSKEGAPEQFIYFNEATCQKLGYSYHELKNLFPIEIFSIGCCHTVQKHYESLTSQPSICFFAELTTKEGLAIPTEVRGFTFMKQSRIYAISILQDARRQAAHDGVQQNLFLEKFSPIFHLAPIPIAILSRTELMFMDVNDNFIEQTGWEKDEILGKGVYDLHLLTRKQFKFSQALKILDKQGYIKEIEISYRTKSGEIHYCLLSCKLFDLNGKECLLAMCHDISHLKHLEFEKQRKTARKFQTQKMLSLCTLTEGIAHDFNNLMGIIMLAIDVIRTSTTDPEQLNRLKIIANATERGSAIARKLLIFSQSDDARFAPISLEYILKNLETLVRATSPKTIKIYFSYSAKHSAVFGDAEQLSELFSNLITNAIEAMPHGGTLRVELVQETNKELLELTLGENIPDHLIAVRVIDSGHGISEEAQMRIFEPFFTTKESPKGSGGLGLAVVHGIVQNHQGYIDLQSSPSGTIFTIYFPLLPEAESQKKATEMLHYRKKSELTILIIDHNQADRNNLFNIIKGAGFNVIEVDSALSGLNTFKAHLEEIDLVIAELHLPIMDGETLCKKILEINPLQKVILSYEPSPIAETRPRTLCNRTLDMIPKPFQADDILNIISKSSID</sequence>
<evidence type="ECO:0000256" key="8">
    <source>
        <dbReference type="ARBA" id="ARBA00023012"/>
    </source>
</evidence>
<dbReference type="InterPro" id="IPR001789">
    <property type="entry name" value="Sig_transdc_resp-reg_receiver"/>
</dbReference>
<dbReference type="SUPFAM" id="SSF47384">
    <property type="entry name" value="Homodimeric domain of signal transducing histidine kinase"/>
    <property type="match status" value="1"/>
</dbReference>
<dbReference type="RefSeq" id="WP_012500951.1">
    <property type="nucleotide sequence ID" value="NC_011026.1"/>
</dbReference>
<evidence type="ECO:0000256" key="2">
    <source>
        <dbReference type="ARBA" id="ARBA00012438"/>
    </source>
</evidence>
<dbReference type="Gene3D" id="1.10.287.130">
    <property type="match status" value="1"/>
</dbReference>
<feature type="modified residue" description="4-aspartylphosphate" evidence="9">
    <location>
        <position position="58"/>
    </location>
</feature>
<dbReference type="eggNOG" id="COG3852">
    <property type="taxonomic scope" value="Bacteria"/>
</dbReference>
<keyword evidence="13" id="KW-1185">Reference proteome</keyword>
<dbReference type="PROSITE" id="PS50109">
    <property type="entry name" value="HIS_KIN"/>
    <property type="match status" value="1"/>
</dbReference>
<dbReference type="CDD" id="cd00130">
    <property type="entry name" value="PAS"/>
    <property type="match status" value="1"/>
</dbReference>
<dbReference type="SMART" id="SM00388">
    <property type="entry name" value="HisKA"/>
    <property type="match status" value="1"/>
</dbReference>
<dbReference type="KEGG" id="cts:Ctha_2420"/>
<keyword evidence="3 9" id="KW-0597">Phosphoprotein</keyword>
<keyword evidence="8" id="KW-0902">Two-component regulatory system</keyword>
<dbReference type="InterPro" id="IPR035965">
    <property type="entry name" value="PAS-like_dom_sf"/>
</dbReference>
<dbReference type="NCBIfam" id="TIGR00229">
    <property type="entry name" value="sensory_box"/>
    <property type="match status" value="1"/>
</dbReference>
<evidence type="ECO:0000256" key="5">
    <source>
        <dbReference type="ARBA" id="ARBA00022741"/>
    </source>
</evidence>
<dbReference type="InterPro" id="IPR004358">
    <property type="entry name" value="Sig_transdc_His_kin-like_C"/>
</dbReference>
<dbReference type="PANTHER" id="PTHR43065:SF46">
    <property type="entry name" value="C4-DICARBOXYLATE TRANSPORT SENSOR PROTEIN DCTB"/>
    <property type="match status" value="1"/>
</dbReference>
<dbReference type="InterPro" id="IPR003594">
    <property type="entry name" value="HATPase_dom"/>
</dbReference>
<gene>
    <name evidence="12" type="ordered locus">Ctha_2420</name>
</gene>
<evidence type="ECO:0000256" key="3">
    <source>
        <dbReference type="ARBA" id="ARBA00022553"/>
    </source>
</evidence>
<feature type="domain" description="Histidine kinase" evidence="10">
    <location>
        <begin position="435"/>
        <end position="657"/>
    </location>
</feature>
<keyword evidence="4" id="KW-0808">Transferase</keyword>
<dbReference type="SUPFAM" id="SSF55785">
    <property type="entry name" value="PYP-like sensor domain (PAS domain)"/>
    <property type="match status" value="2"/>
</dbReference>
<dbReference type="STRING" id="517418.Ctha_2420"/>
<dbReference type="HOGENOM" id="CLU_000445_114_51_10"/>
<dbReference type="SMART" id="SM00448">
    <property type="entry name" value="REC"/>
    <property type="match status" value="2"/>
</dbReference>
<dbReference type="InterPro" id="IPR011006">
    <property type="entry name" value="CheY-like_superfamily"/>
</dbReference>
<dbReference type="InterPro" id="IPR036890">
    <property type="entry name" value="HATPase_C_sf"/>
</dbReference>
<dbReference type="InterPro" id="IPR036097">
    <property type="entry name" value="HisK_dim/P_sf"/>
</dbReference>
<dbReference type="SMART" id="SM00387">
    <property type="entry name" value="HATPase_c"/>
    <property type="match status" value="1"/>
</dbReference>
<dbReference type="Pfam" id="PF02518">
    <property type="entry name" value="HATPase_c"/>
    <property type="match status" value="1"/>
</dbReference>
<dbReference type="InterPro" id="IPR005467">
    <property type="entry name" value="His_kinase_dom"/>
</dbReference>
<evidence type="ECO:0000259" key="10">
    <source>
        <dbReference type="PROSITE" id="PS50109"/>
    </source>
</evidence>
<dbReference type="InterPro" id="IPR000014">
    <property type="entry name" value="PAS"/>
</dbReference>
<evidence type="ECO:0000313" key="13">
    <source>
        <dbReference type="Proteomes" id="UP000001208"/>
    </source>
</evidence>
<dbReference type="Pfam" id="PF13426">
    <property type="entry name" value="PAS_9"/>
    <property type="match status" value="2"/>
</dbReference>
<evidence type="ECO:0000256" key="6">
    <source>
        <dbReference type="ARBA" id="ARBA00022777"/>
    </source>
</evidence>
<dbReference type="EC" id="2.7.13.3" evidence="2"/>
<dbReference type="Gene3D" id="3.40.50.2300">
    <property type="match status" value="2"/>
</dbReference>
<dbReference type="eggNOG" id="COG2204">
    <property type="taxonomic scope" value="Bacteria"/>
</dbReference>
<evidence type="ECO:0000256" key="9">
    <source>
        <dbReference type="PROSITE-ProRule" id="PRU00169"/>
    </source>
</evidence>
<evidence type="ECO:0000259" key="11">
    <source>
        <dbReference type="PROSITE" id="PS50110"/>
    </source>
</evidence>
<dbReference type="SUPFAM" id="SSF55874">
    <property type="entry name" value="ATPase domain of HSP90 chaperone/DNA topoisomerase II/histidine kinase"/>
    <property type="match status" value="1"/>
</dbReference>
<reference evidence="12 13" key="1">
    <citation type="submission" date="2008-06" db="EMBL/GenBank/DDBJ databases">
        <title>Complete sequence of Chloroherpeton thalassium ATCC 35110.</title>
        <authorList>
            <consortium name="US DOE Joint Genome Institute"/>
            <person name="Lucas S."/>
            <person name="Copeland A."/>
            <person name="Lapidus A."/>
            <person name="Glavina del Rio T."/>
            <person name="Dalin E."/>
            <person name="Tice H."/>
            <person name="Bruce D."/>
            <person name="Goodwin L."/>
            <person name="Pitluck S."/>
            <person name="Schmutz J."/>
            <person name="Larimer F."/>
            <person name="Land M."/>
            <person name="Hauser L."/>
            <person name="Kyrpides N."/>
            <person name="Mikhailova N."/>
            <person name="Liu Z."/>
            <person name="Li T."/>
            <person name="Zhao F."/>
            <person name="Overmann J."/>
            <person name="Bryant D.A."/>
            <person name="Richardson P."/>
        </authorList>
    </citation>
    <scope>NUCLEOTIDE SEQUENCE [LARGE SCALE GENOMIC DNA]</scope>
    <source>
        <strain evidence="13">ATCC 35110 / GB-78</strain>
    </source>
</reference>
<dbReference type="GO" id="GO:0005524">
    <property type="term" value="F:ATP binding"/>
    <property type="evidence" value="ECO:0007669"/>
    <property type="project" value="UniProtKB-KW"/>
</dbReference>
<dbReference type="PRINTS" id="PR00344">
    <property type="entry name" value="BCTRLSENSOR"/>
</dbReference>
<dbReference type="SUPFAM" id="SSF52172">
    <property type="entry name" value="CheY-like"/>
    <property type="match status" value="2"/>
</dbReference>
<evidence type="ECO:0000256" key="4">
    <source>
        <dbReference type="ARBA" id="ARBA00022679"/>
    </source>
</evidence>
<dbReference type="InterPro" id="IPR003661">
    <property type="entry name" value="HisK_dim/P_dom"/>
</dbReference>
<dbReference type="CDD" id="cd00156">
    <property type="entry name" value="REC"/>
    <property type="match status" value="2"/>
</dbReference>
<protein>
    <recommendedName>
        <fullName evidence="2">histidine kinase</fullName>
        <ecNumber evidence="2">2.7.13.3</ecNumber>
    </recommendedName>
</protein>
<comment type="catalytic activity">
    <reaction evidence="1">
        <text>ATP + protein L-histidine = ADP + protein N-phospho-L-histidine.</text>
        <dbReference type="EC" id="2.7.13.3"/>
    </reaction>
</comment>
<comment type="caution">
    <text evidence="9">Lacks conserved residue(s) required for the propagation of feature annotation.</text>
</comment>
<dbReference type="Gene3D" id="3.30.565.10">
    <property type="entry name" value="Histidine kinase-like ATPase, C-terminal domain"/>
    <property type="match status" value="1"/>
</dbReference>
<keyword evidence="6 12" id="KW-0418">Kinase</keyword>
<dbReference type="Proteomes" id="UP000001208">
    <property type="component" value="Chromosome"/>
</dbReference>
<dbReference type="Pfam" id="PF00072">
    <property type="entry name" value="Response_reg"/>
    <property type="match status" value="2"/>
</dbReference>
<dbReference type="SMART" id="SM00091">
    <property type="entry name" value="PAS"/>
    <property type="match status" value="2"/>
</dbReference>
<dbReference type="eggNOG" id="COG2197">
    <property type="taxonomic scope" value="Bacteria"/>
</dbReference>
<dbReference type="EMBL" id="CP001100">
    <property type="protein sequence ID" value="ACF14869.1"/>
    <property type="molecule type" value="Genomic_DNA"/>
</dbReference>
<dbReference type="PROSITE" id="PS50110">
    <property type="entry name" value="RESPONSE_REGULATORY"/>
    <property type="match status" value="2"/>
</dbReference>